<dbReference type="SUPFAM" id="SSF48350">
    <property type="entry name" value="GTPase activation domain, GAP"/>
    <property type="match status" value="1"/>
</dbReference>
<feature type="compositionally biased region" description="Polar residues" evidence="1">
    <location>
        <begin position="1014"/>
        <end position="1034"/>
    </location>
</feature>
<sequence length="1158" mass="127436">MPAITLPMTFANSFWSQDYRRGLETLYQKLEEGLIEDIEIFNFIKARALAENELALALLTNQSTVPQDSGFGVDDGASLFATFRSLQAESRKQGEAHKVAAQELVTIAADPFGQWASKHAARIADNKKDMLDGWIRAYEQAIADVDKLKLAYMNKTRRADEVEDNVKFAPGRDIGDPYTLSPNLTPTNRRVSNRTASVSERIAQRFKELRKGVELENEERKGLSPSSPVFSTGKSEVGSEGEKLELTPTIPSKDKGKSKEIASPPQEIASPVSISPPRLSPPLPDLEHPIPKISVRTDTGPPPPQPIIIGGLAFPPRSLSQLLDRAASELPLRKVRFPILGEYTDCFSGEEFVVWLKDNVQGFGGKLDAAEQAAIDLTEREDALRRIGELGNRFLNARDAYFQFRPSAFEFHLTQDKLDPGALISPVAENLVKRTNTLVSMVQKAVAGNNNEPPHIRARNEAHDAEKLYRVGVRRLDRQRLLLEEKVEETLKVLQRWEVERLRMIKTVLLQYQGIIANIPGALHSSFERSSVAVTSFQPETDIIALIERYRTGPFRPCPPLYESITHEQGDSIFGVDLRKWAHEGGYNAIPSIEDQKDFDKQDLVPNVVRGILSGLAEAYSKLPDDTGECPHYFKHEFLTHLSLAALQSVAKFGFTMHVPLPSVHHLREAINTLRPPGVVPMDLMAKYDAPILASTLKLWLLELNPPLCVWDSWDDIKKIYPQVGGSGKSDEEKLQELRIALLKLPKVHLVVLDSIIEHLRILIDTTQTEESLDLYVTKLAILRPKVETQKSLEERHPTVFFMDLVNHYYALLPKVLAAKKRDSGPILVRKRTKMVDQRVSRSKISAGIDPQQLLAAQHAAQHGPQSRASTPGPGHTRFPSGTTTPPVAVPPKASDERSTPEPELPPKSEELSIPLVSAEPEPVEETKGFKLAEPPKFAEEPIPTTSKTVEPVQASPVPETLPSPPPPVESEVSRTVQVTPQPQPPSALERAPEPEKPYTPEPVEIPSPIGPTSPRQSPDSAGSVESGSSNGKNQVDLDKPLGSKPTSLKRTGSGVVGDRSLRGARALSNLSGRSTPVSPAPGTTAASHTKTSSLSGSGSSSRSPVRRGIGVFNRNATQSSTEQAREYAPRKNIGKTNASLFSRRTVASDAEDNILDK</sequence>
<evidence type="ECO:0000313" key="3">
    <source>
        <dbReference type="EMBL" id="GJJ11361.1"/>
    </source>
</evidence>
<dbReference type="Gene3D" id="1.10.555.10">
    <property type="entry name" value="Rho GTPase activation protein"/>
    <property type="match status" value="1"/>
</dbReference>
<dbReference type="Gene3D" id="1.20.1270.60">
    <property type="entry name" value="Arfaptin homology (AH) domain/BAR domain"/>
    <property type="match status" value="2"/>
</dbReference>
<feature type="region of interest" description="Disordered" evidence="1">
    <location>
        <begin position="856"/>
        <end position="1132"/>
    </location>
</feature>
<feature type="compositionally biased region" description="Pro residues" evidence="1">
    <location>
        <begin position="960"/>
        <end position="969"/>
    </location>
</feature>
<evidence type="ECO:0000256" key="1">
    <source>
        <dbReference type="SAM" id="MobiDB-lite"/>
    </source>
</evidence>
<organism evidence="3 4">
    <name type="scientific">Clathrus columnatus</name>
    <dbReference type="NCBI Taxonomy" id="1419009"/>
    <lineage>
        <taxon>Eukaryota</taxon>
        <taxon>Fungi</taxon>
        <taxon>Dikarya</taxon>
        <taxon>Basidiomycota</taxon>
        <taxon>Agaricomycotina</taxon>
        <taxon>Agaricomycetes</taxon>
        <taxon>Phallomycetidae</taxon>
        <taxon>Phallales</taxon>
        <taxon>Clathraceae</taxon>
        <taxon>Clathrus</taxon>
    </lineage>
</organism>
<dbReference type="GO" id="GO:0005886">
    <property type="term" value="C:plasma membrane"/>
    <property type="evidence" value="ECO:0007669"/>
    <property type="project" value="TreeGrafter"/>
</dbReference>
<keyword evidence="4" id="KW-1185">Reference proteome</keyword>
<dbReference type="GO" id="GO:0000935">
    <property type="term" value="C:division septum"/>
    <property type="evidence" value="ECO:0007669"/>
    <property type="project" value="TreeGrafter"/>
</dbReference>
<dbReference type="Proteomes" id="UP001050691">
    <property type="component" value="Unassembled WGS sequence"/>
</dbReference>
<dbReference type="GO" id="GO:0007264">
    <property type="term" value="P:small GTPase-mediated signal transduction"/>
    <property type="evidence" value="ECO:0007669"/>
    <property type="project" value="TreeGrafter"/>
</dbReference>
<proteinExistence type="predicted"/>
<accession>A0AAV5AFU5</accession>
<dbReference type="GO" id="GO:0005096">
    <property type="term" value="F:GTPase activator activity"/>
    <property type="evidence" value="ECO:0007669"/>
    <property type="project" value="TreeGrafter"/>
</dbReference>
<gene>
    <name evidence="3" type="ORF">Clacol_005593</name>
</gene>
<feature type="compositionally biased region" description="Polar residues" evidence="1">
    <location>
        <begin position="224"/>
        <end position="234"/>
    </location>
</feature>
<dbReference type="GO" id="GO:0005737">
    <property type="term" value="C:cytoplasm"/>
    <property type="evidence" value="ECO:0007669"/>
    <property type="project" value="TreeGrafter"/>
</dbReference>
<feature type="compositionally biased region" description="Low complexity" evidence="1">
    <location>
        <begin position="970"/>
        <end position="981"/>
    </location>
</feature>
<dbReference type="Pfam" id="PF00620">
    <property type="entry name" value="RhoGAP"/>
    <property type="match status" value="1"/>
</dbReference>
<dbReference type="PANTHER" id="PTHR23065">
    <property type="entry name" value="PROLINE-SERINE-THREONINE PHOSPHATASE INTERACTING PROTEIN 1"/>
    <property type="match status" value="1"/>
</dbReference>
<feature type="compositionally biased region" description="Polar residues" evidence="1">
    <location>
        <begin position="180"/>
        <end position="198"/>
    </location>
</feature>
<feature type="compositionally biased region" description="Low complexity" evidence="1">
    <location>
        <begin position="1093"/>
        <end position="1109"/>
    </location>
</feature>
<reference evidence="3" key="1">
    <citation type="submission" date="2021-10" db="EMBL/GenBank/DDBJ databases">
        <title>De novo Genome Assembly of Clathrus columnatus (Basidiomycota, Fungi) Using Illumina and Nanopore Sequence Data.</title>
        <authorList>
            <person name="Ogiso-Tanaka E."/>
            <person name="Itagaki H."/>
            <person name="Hosoya T."/>
            <person name="Hosaka K."/>
        </authorList>
    </citation>
    <scope>NUCLEOTIDE SEQUENCE</scope>
    <source>
        <strain evidence="3">MO-923</strain>
    </source>
</reference>
<feature type="domain" description="Rho-GAP" evidence="2">
    <location>
        <begin position="614"/>
        <end position="813"/>
    </location>
</feature>
<feature type="compositionally biased region" description="Pro residues" evidence="1">
    <location>
        <begin position="1000"/>
        <end position="1012"/>
    </location>
</feature>
<dbReference type="PANTHER" id="PTHR23065:SF17">
    <property type="entry name" value="RHO-GTPASE-ACTIVATING PROTEIN RGD2"/>
    <property type="match status" value="1"/>
</dbReference>
<feature type="region of interest" description="Disordered" evidence="1">
    <location>
        <begin position="169"/>
        <end position="198"/>
    </location>
</feature>
<protein>
    <recommendedName>
        <fullName evidence="2">Rho-GAP domain-containing protein</fullName>
    </recommendedName>
</protein>
<dbReference type="PROSITE" id="PS50238">
    <property type="entry name" value="RHOGAP"/>
    <property type="match status" value="1"/>
</dbReference>
<feature type="compositionally biased region" description="Basic and acidic residues" evidence="1">
    <location>
        <begin position="213"/>
        <end position="222"/>
    </location>
</feature>
<dbReference type="InterPro" id="IPR000198">
    <property type="entry name" value="RhoGAP_dom"/>
</dbReference>
<dbReference type="SMART" id="SM00324">
    <property type="entry name" value="RhoGAP"/>
    <property type="match status" value="1"/>
</dbReference>
<feature type="compositionally biased region" description="Basic and acidic residues" evidence="1">
    <location>
        <begin position="894"/>
        <end position="911"/>
    </location>
</feature>
<dbReference type="EMBL" id="BPWL01000006">
    <property type="protein sequence ID" value="GJJ11361.1"/>
    <property type="molecule type" value="Genomic_DNA"/>
</dbReference>
<name>A0AAV5AFU5_9AGAM</name>
<dbReference type="InterPro" id="IPR027267">
    <property type="entry name" value="AH/BAR_dom_sf"/>
</dbReference>
<dbReference type="GO" id="GO:0007010">
    <property type="term" value="P:cytoskeleton organization"/>
    <property type="evidence" value="ECO:0007669"/>
    <property type="project" value="TreeGrafter"/>
</dbReference>
<feature type="compositionally biased region" description="Polar residues" evidence="1">
    <location>
        <begin position="1069"/>
        <end position="1078"/>
    </location>
</feature>
<dbReference type="AlphaFoldDB" id="A0AAV5AFU5"/>
<comment type="caution">
    <text evidence="3">The sequence shown here is derived from an EMBL/GenBank/DDBJ whole genome shotgun (WGS) entry which is preliminary data.</text>
</comment>
<feature type="region of interest" description="Disordered" evidence="1">
    <location>
        <begin position="213"/>
        <end position="288"/>
    </location>
</feature>
<evidence type="ECO:0000259" key="2">
    <source>
        <dbReference type="PROSITE" id="PS50238"/>
    </source>
</evidence>
<dbReference type="SUPFAM" id="SSF103657">
    <property type="entry name" value="BAR/IMD domain-like"/>
    <property type="match status" value="1"/>
</dbReference>
<evidence type="ECO:0000313" key="4">
    <source>
        <dbReference type="Proteomes" id="UP001050691"/>
    </source>
</evidence>
<dbReference type="InterPro" id="IPR008936">
    <property type="entry name" value="Rho_GTPase_activation_prot"/>
</dbReference>